<feature type="compositionally biased region" description="Basic and acidic residues" evidence="1">
    <location>
        <begin position="47"/>
        <end position="60"/>
    </location>
</feature>
<proteinExistence type="predicted"/>
<dbReference type="EMBL" id="JAXCGZ010002024">
    <property type="protein sequence ID" value="KAK7084630.1"/>
    <property type="molecule type" value="Genomic_DNA"/>
</dbReference>
<reference evidence="2 3" key="1">
    <citation type="submission" date="2023-11" db="EMBL/GenBank/DDBJ databases">
        <title>Halocaridina rubra genome assembly.</title>
        <authorList>
            <person name="Smith C."/>
        </authorList>
    </citation>
    <scope>NUCLEOTIDE SEQUENCE [LARGE SCALE GENOMIC DNA]</scope>
    <source>
        <strain evidence="2">EP-1</strain>
        <tissue evidence="2">Whole</tissue>
    </source>
</reference>
<evidence type="ECO:0000256" key="1">
    <source>
        <dbReference type="SAM" id="MobiDB-lite"/>
    </source>
</evidence>
<comment type="caution">
    <text evidence="2">The sequence shown here is derived from an EMBL/GenBank/DDBJ whole genome shotgun (WGS) entry which is preliminary data.</text>
</comment>
<sequence>MNDPAVAASPYDMDRHLVCCEVRTPEQYNVVEDCASSDENTEVVQENFRDESLQGDKTEYDDSAANHPENASDSVDQILKATVG</sequence>
<protein>
    <submittedName>
        <fullName evidence="2">Uncharacterized protein</fullName>
    </submittedName>
</protein>
<dbReference type="AlphaFoldDB" id="A0AAN8XHM2"/>
<evidence type="ECO:0000313" key="2">
    <source>
        <dbReference type="EMBL" id="KAK7084630.1"/>
    </source>
</evidence>
<evidence type="ECO:0000313" key="3">
    <source>
        <dbReference type="Proteomes" id="UP001381693"/>
    </source>
</evidence>
<keyword evidence="3" id="KW-1185">Reference proteome</keyword>
<feature type="region of interest" description="Disordered" evidence="1">
    <location>
        <begin position="36"/>
        <end position="84"/>
    </location>
</feature>
<dbReference type="Proteomes" id="UP001381693">
    <property type="component" value="Unassembled WGS sequence"/>
</dbReference>
<accession>A0AAN8XHM2</accession>
<organism evidence="2 3">
    <name type="scientific">Halocaridina rubra</name>
    <name type="common">Hawaiian red shrimp</name>
    <dbReference type="NCBI Taxonomy" id="373956"/>
    <lineage>
        <taxon>Eukaryota</taxon>
        <taxon>Metazoa</taxon>
        <taxon>Ecdysozoa</taxon>
        <taxon>Arthropoda</taxon>
        <taxon>Crustacea</taxon>
        <taxon>Multicrustacea</taxon>
        <taxon>Malacostraca</taxon>
        <taxon>Eumalacostraca</taxon>
        <taxon>Eucarida</taxon>
        <taxon>Decapoda</taxon>
        <taxon>Pleocyemata</taxon>
        <taxon>Caridea</taxon>
        <taxon>Atyoidea</taxon>
        <taxon>Atyidae</taxon>
        <taxon>Halocaridina</taxon>
    </lineage>
</organism>
<name>A0AAN8XHM2_HALRR</name>
<gene>
    <name evidence="2" type="ORF">SK128_011904</name>
</gene>